<accession>A0A0D0BV31</accession>
<dbReference type="Gene3D" id="1.20.1050.10">
    <property type="match status" value="1"/>
</dbReference>
<keyword evidence="3" id="KW-1185">Reference proteome</keyword>
<organism evidence="2 3">
    <name type="scientific">Collybiopsis luxurians FD-317 M1</name>
    <dbReference type="NCBI Taxonomy" id="944289"/>
    <lineage>
        <taxon>Eukaryota</taxon>
        <taxon>Fungi</taxon>
        <taxon>Dikarya</taxon>
        <taxon>Basidiomycota</taxon>
        <taxon>Agaricomycotina</taxon>
        <taxon>Agaricomycetes</taxon>
        <taxon>Agaricomycetidae</taxon>
        <taxon>Agaricales</taxon>
        <taxon>Marasmiineae</taxon>
        <taxon>Omphalotaceae</taxon>
        <taxon>Collybiopsis</taxon>
        <taxon>Collybiopsis luxurians</taxon>
    </lineage>
</organism>
<evidence type="ECO:0000259" key="1">
    <source>
        <dbReference type="PROSITE" id="PS50404"/>
    </source>
</evidence>
<name>A0A0D0BV31_9AGAR</name>
<evidence type="ECO:0000313" key="2">
    <source>
        <dbReference type="EMBL" id="KIK53439.1"/>
    </source>
</evidence>
<dbReference type="InterPro" id="IPR050983">
    <property type="entry name" value="GST_Omega/HSP26"/>
</dbReference>
<feature type="domain" description="GST N-terminal" evidence="1">
    <location>
        <begin position="9"/>
        <end position="100"/>
    </location>
</feature>
<proteinExistence type="predicted"/>
<dbReference type="PROSITE" id="PS50404">
    <property type="entry name" value="GST_NTER"/>
    <property type="match status" value="1"/>
</dbReference>
<protein>
    <recommendedName>
        <fullName evidence="1">GST N-terminal domain-containing protein</fullName>
    </recommendedName>
</protein>
<dbReference type="Pfam" id="PF13409">
    <property type="entry name" value="GST_N_2"/>
    <property type="match status" value="1"/>
</dbReference>
<dbReference type="EMBL" id="KN834829">
    <property type="protein sequence ID" value="KIK53439.1"/>
    <property type="molecule type" value="Genomic_DNA"/>
</dbReference>
<dbReference type="Pfam" id="PF22041">
    <property type="entry name" value="GST_C_7"/>
    <property type="match status" value="1"/>
</dbReference>
<sequence>MTITLYDFPGKREEHTAWNPNVLKVRYSLAYKNLPYELVLVEYPDIEEKMKQLGASPTSTKADGSPLYTLPVIHDSATEAVVSDSFSIAQYLDDKYPSPPLFPNGTHAFHATFYDLFSTRIIEPIIQFFVPNIPSVLNPPSEEYFRRTRKEAYGMELERVLPGPERGEKEWQKVEESFGTLSKGMRKSDVLIMGGETPCFADFTVAGWLRSFKVVFGEQSKEWKDILRWHDGRWERLMKELEKYEPHQEQVTQESFVRL</sequence>
<dbReference type="AlphaFoldDB" id="A0A0D0BV31"/>
<dbReference type="InterPro" id="IPR054416">
    <property type="entry name" value="GST_UstS-like_C"/>
</dbReference>
<dbReference type="Gene3D" id="3.40.30.10">
    <property type="entry name" value="Glutaredoxin"/>
    <property type="match status" value="1"/>
</dbReference>
<dbReference type="SUPFAM" id="SSF52833">
    <property type="entry name" value="Thioredoxin-like"/>
    <property type="match status" value="1"/>
</dbReference>
<dbReference type="GO" id="GO:0005737">
    <property type="term" value="C:cytoplasm"/>
    <property type="evidence" value="ECO:0007669"/>
    <property type="project" value="TreeGrafter"/>
</dbReference>
<gene>
    <name evidence="2" type="ORF">GYMLUDRAFT_49327</name>
</gene>
<dbReference type="InterPro" id="IPR036249">
    <property type="entry name" value="Thioredoxin-like_sf"/>
</dbReference>
<dbReference type="OrthoDB" id="4951845at2759"/>
<evidence type="ECO:0000313" key="3">
    <source>
        <dbReference type="Proteomes" id="UP000053593"/>
    </source>
</evidence>
<dbReference type="Proteomes" id="UP000053593">
    <property type="component" value="Unassembled WGS sequence"/>
</dbReference>
<dbReference type="PANTHER" id="PTHR43968:SF6">
    <property type="entry name" value="GLUTATHIONE S-TRANSFERASE OMEGA"/>
    <property type="match status" value="1"/>
</dbReference>
<dbReference type="PANTHER" id="PTHR43968">
    <property type="match status" value="1"/>
</dbReference>
<dbReference type="InterPro" id="IPR004045">
    <property type="entry name" value="Glutathione_S-Trfase_N"/>
</dbReference>
<dbReference type="HOGENOM" id="CLU_011226_4_0_1"/>
<reference evidence="2 3" key="1">
    <citation type="submission" date="2014-04" db="EMBL/GenBank/DDBJ databases">
        <title>Evolutionary Origins and Diversification of the Mycorrhizal Mutualists.</title>
        <authorList>
            <consortium name="DOE Joint Genome Institute"/>
            <consortium name="Mycorrhizal Genomics Consortium"/>
            <person name="Kohler A."/>
            <person name="Kuo A."/>
            <person name="Nagy L.G."/>
            <person name="Floudas D."/>
            <person name="Copeland A."/>
            <person name="Barry K.W."/>
            <person name="Cichocki N."/>
            <person name="Veneault-Fourrey C."/>
            <person name="LaButti K."/>
            <person name="Lindquist E.A."/>
            <person name="Lipzen A."/>
            <person name="Lundell T."/>
            <person name="Morin E."/>
            <person name="Murat C."/>
            <person name="Riley R."/>
            <person name="Ohm R."/>
            <person name="Sun H."/>
            <person name="Tunlid A."/>
            <person name="Henrissat B."/>
            <person name="Grigoriev I.V."/>
            <person name="Hibbett D.S."/>
            <person name="Martin F."/>
        </authorList>
    </citation>
    <scope>NUCLEOTIDE SEQUENCE [LARGE SCALE GENOMIC DNA]</scope>
    <source>
        <strain evidence="2 3">FD-317 M1</strain>
    </source>
</reference>